<dbReference type="Gene3D" id="3.40.50.300">
    <property type="entry name" value="P-loop containing nucleotide triphosphate hydrolases"/>
    <property type="match status" value="2"/>
</dbReference>
<evidence type="ECO:0000256" key="5">
    <source>
        <dbReference type="ARBA" id="ARBA00023054"/>
    </source>
</evidence>
<keyword evidence="6" id="KW-0539">Nucleus</keyword>
<feature type="compositionally biased region" description="Basic and acidic residues" evidence="8">
    <location>
        <begin position="1471"/>
        <end position="1488"/>
    </location>
</feature>
<dbReference type="SUPFAM" id="SSF75553">
    <property type="entry name" value="Smc hinge domain"/>
    <property type="match status" value="1"/>
</dbReference>
<dbReference type="GO" id="GO:0005634">
    <property type="term" value="C:nucleus"/>
    <property type="evidence" value="ECO:0007669"/>
    <property type="project" value="UniProtKB-SubCell"/>
</dbReference>
<reference evidence="10" key="1">
    <citation type="submission" date="2021-05" db="EMBL/GenBank/DDBJ databases">
        <authorList>
            <person name="Alioto T."/>
            <person name="Alioto T."/>
            <person name="Gomez Garrido J."/>
        </authorList>
    </citation>
    <scope>NUCLEOTIDE SEQUENCE</scope>
</reference>
<dbReference type="GO" id="GO:0007076">
    <property type="term" value="P:mitotic chromosome condensation"/>
    <property type="evidence" value="ECO:0007669"/>
    <property type="project" value="TreeGrafter"/>
</dbReference>
<feature type="region of interest" description="Disordered" evidence="8">
    <location>
        <begin position="1304"/>
        <end position="1728"/>
    </location>
</feature>
<accession>A0A8D9EVA8</accession>
<feature type="compositionally biased region" description="Polar residues" evidence="8">
    <location>
        <begin position="1501"/>
        <end position="1512"/>
    </location>
</feature>
<dbReference type="PANTHER" id="PTHR18937">
    <property type="entry name" value="STRUCTURAL MAINTENANCE OF CHROMOSOMES SMC FAMILY MEMBER"/>
    <property type="match status" value="1"/>
</dbReference>
<dbReference type="Pfam" id="PF02463">
    <property type="entry name" value="SMC_N"/>
    <property type="match status" value="1"/>
</dbReference>
<dbReference type="GO" id="GO:0000796">
    <property type="term" value="C:condensin complex"/>
    <property type="evidence" value="ECO:0007669"/>
    <property type="project" value="TreeGrafter"/>
</dbReference>
<feature type="domain" description="SMC hinge" evidence="9">
    <location>
        <begin position="606"/>
        <end position="722"/>
    </location>
</feature>
<dbReference type="Pfam" id="PF06470">
    <property type="entry name" value="SMC_hinge"/>
    <property type="match status" value="1"/>
</dbReference>
<dbReference type="InterPro" id="IPR010935">
    <property type="entry name" value="SMC_hinge"/>
</dbReference>
<feature type="coiled-coil region" evidence="7">
    <location>
        <begin position="930"/>
        <end position="1034"/>
    </location>
</feature>
<dbReference type="InterPro" id="IPR027417">
    <property type="entry name" value="P-loop_NTPase"/>
</dbReference>
<evidence type="ECO:0000256" key="8">
    <source>
        <dbReference type="SAM" id="MobiDB-lite"/>
    </source>
</evidence>
<feature type="compositionally biased region" description="Acidic residues" evidence="8">
    <location>
        <begin position="1547"/>
        <end position="1578"/>
    </location>
</feature>
<comment type="subcellular location">
    <subcellularLocation>
        <location evidence="1">Nucleus</location>
    </subcellularLocation>
</comment>
<keyword evidence="5 7" id="KW-0175">Coiled coil</keyword>
<feature type="compositionally biased region" description="Basic and acidic residues" evidence="8">
    <location>
        <begin position="1518"/>
        <end position="1536"/>
    </location>
</feature>
<keyword evidence="3" id="KW-0547">Nucleotide-binding</keyword>
<feature type="compositionally biased region" description="Acidic residues" evidence="8">
    <location>
        <begin position="1460"/>
        <end position="1470"/>
    </location>
</feature>
<organism evidence="10">
    <name type="scientific">Cacopsylla melanoneura</name>
    <dbReference type="NCBI Taxonomy" id="428564"/>
    <lineage>
        <taxon>Eukaryota</taxon>
        <taxon>Metazoa</taxon>
        <taxon>Ecdysozoa</taxon>
        <taxon>Arthropoda</taxon>
        <taxon>Hexapoda</taxon>
        <taxon>Insecta</taxon>
        <taxon>Pterygota</taxon>
        <taxon>Neoptera</taxon>
        <taxon>Paraneoptera</taxon>
        <taxon>Hemiptera</taxon>
        <taxon>Sternorrhyncha</taxon>
        <taxon>Psylloidea</taxon>
        <taxon>Psyllidae</taxon>
        <taxon>Psyllinae</taxon>
        <taxon>Cacopsylla</taxon>
    </lineage>
</organism>
<dbReference type="SUPFAM" id="SSF52540">
    <property type="entry name" value="P-loop containing nucleoside triphosphate hydrolases"/>
    <property type="match status" value="1"/>
</dbReference>
<feature type="compositionally biased region" description="Basic and acidic residues" evidence="8">
    <location>
        <begin position="1348"/>
        <end position="1361"/>
    </location>
</feature>
<evidence type="ECO:0000256" key="4">
    <source>
        <dbReference type="ARBA" id="ARBA00022840"/>
    </source>
</evidence>
<feature type="region of interest" description="Disordered" evidence="8">
    <location>
        <begin position="1"/>
        <end position="43"/>
    </location>
</feature>
<evidence type="ECO:0000256" key="7">
    <source>
        <dbReference type="SAM" id="Coils"/>
    </source>
</evidence>
<feature type="compositionally biased region" description="Acidic residues" evidence="8">
    <location>
        <begin position="1489"/>
        <end position="1499"/>
    </location>
</feature>
<proteinExistence type="inferred from homology"/>
<sequence length="1728" mass="195756">MVIDKAAVVPDQDDLVTPKRKKKTQDQDDGNIQTNDKSLDEHDLNLDDEGGTYVGEVYIPPIAPACFADPTGPRMIITKIVAFNFKSYAGYVTLGPFNTRFNAIIGPNGSGKSNVIDSMLFVFGYRASKIRANKLSVLMHKSDQVGGVSRCSVAIHFAQIIDKPNEEFELIPGTELEIARTAFYDNSSFYTLNGKKVHFKEVAKVLRDHGVDLLNNRFLILQGEVEQISMMPPKGKTDKETGLLEYLEEIIGTNRYKEPIAKMEVLYGKFDEERTEKLTRVQLVETDLKALEPELRKAVNFLELENCVQRKHNEICQYERYVNLTTLKEHETKVEQMDQELASDLENIKKCTDEIDGAKSELKTVEKEMGVKDAKVAQTETSIEKAKIMIQKLNAEQKETEKRNTKAKDELKKEETKLKNLQKVPEKNKAEIESLEEEKEELSKMKEEKEDRLQQVMTSIASETGALQDKKNELQKVQIELRKQFDEAKSKCDIAKSELEIYLSTQSKETKRLADLESNLEKVTATLTERQTTYEELTSRIPEMESEISQSKARLADLTREETELTESIRALSREVSEKRESMQVNRSADRMSNFVMQLKTENRVSGILGRLGDLGGIDAKYDVAVSTACGALSYIVTETVEAGEAVIAAVKRQNVGRVNVIPLDKMQQYYNKCYQKYRTPENVPRLIDLISVEDERMRLAFYYATRETLVATDLNQAKRIGYSGQGYRLVTLDGAIVEPSGTMTGGGNQPVRGQMGRKATVSTDATLAVDLETKEKQMAAMEMELRILSQRRMEVETSLNCTTNELKYKKQDYATCQIDVKSLSEQEPDLRKQITAQQVTLSKVNIDQTKRTELETNVADLTTIMNEKQKKVDELESKVSTVHEQIMAISSGKTSELNKDLSEISSKLDKTKSTINKLHAGINANDRDVKKSSDKVSNLREEISDTESKLEAVRGKLESIQQELTENESSAEQYRKELKEVQRKYATLKKTFDANNEEMEKVQGKIKTATKELAEARAQMETIRGIVNKLEKKLSTLKLHELLDITQVDGFIEVKTSVSDPLRSFSDEELAAKTEDDLRKELESIRAQFPEEVPNLAVVEDYKQKHEMYMRRVSELHATTQERNKYRKGIMDTQKRRTHEFNAAFQLIADKVKETYQLLTTYGSADMSLDDNLNPFSQGINYAIRPPMKSWKYISNLSGGEKTIASLALVFALHYYKPSPLYFLDEIDAALDVRNVAIIGHYIKERTVNAQFIIISLRPECFDLADRIIGIYKVFNKSNSKAIDPKVLDVLNPHYKPYVRPELNQASQDKPSTELNQASQDKPTATALEVEKVGEKDSEKEDEEEAIKESDKENRGHNEDVGESAANHVVKGPSKVRKELLKAMNSNGKEGESVDGAKQNQKSDGKERSKDDKTNDEAIAENNESETDGQTTRTEDMESTFEDIPYRKRAHRKRKSTEENAEGNEETRDDEQQTGKEPESKKAKPSDEVNETEDDELVENTKQPARTQRNGAKQKKQQHDKNGAAKVSSKEVQRKDRGRRRRGQIESEDESEKEEDNDQDMEEEEAESEIDGNDEEYSERREELEESKVDDSHAEMQDETEEESENNEDDGDDAIVNQTESSEETDVNQTEVSQESDDDDESRIEQENENSDDNSGDSEADDFVDKKRNPPRRTAPQRGRAKVIESDSEASTVGSGKSSVSSAGTRRSRRGKRAAVLVDESSEMSDV</sequence>
<evidence type="ECO:0000256" key="6">
    <source>
        <dbReference type="ARBA" id="ARBA00023242"/>
    </source>
</evidence>
<evidence type="ECO:0000313" key="10">
    <source>
        <dbReference type="EMBL" id="CAG6766334.1"/>
    </source>
</evidence>
<dbReference type="Gene3D" id="1.20.1060.20">
    <property type="match status" value="1"/>
</dbReference>
<dbReference type="InterPro" id="IPR003395">
    <property type="entry name" value="RecF/RecN/SMC_N"/>
</dbReference>
<dbReference type="Gene3D" id="1.10.287.1490">
    <property type="match status" value="2"/>
</dbReference>
<evidence type="ECO:0000256" key="3">
    <source>
        <dbReference type="ARBA" id="ARBA00022741"/>
    </source>
</evidence>
<keyword evidence="4" id="KW-0067">ATP-binding</keyword>
<feature type="coiled-coil region" evidence="7">
    <location>
        <begin position="852"/>
        <end position="886"/>
    </location>
</feature>
<comment type="similarity">
    <text evidence="2">Belongs to the SMC family. SMC4 subfamily.</text>
</comment>
<dbReference type="GO" id="GO:0005524">
    <property type="term" value="F:ATP binding"/>
    <property type="evidence" value="ECO:0007669"/>
    <property type="project" value="UniProtKB-KW"/>
</dbReference>
<dbReference type="SUPFAM" id="SSF57997">
    <property type="entry name" value="Tropomyosin"/>
    <property type="match status" value="1"/>
</dbReference>
<feature type="compositionally biased region" description="Basic and acidic residues" evidence="8">
    <location>
        <begin position="1330"/>
        <end position="1340"/>
    </location>
</feature>
<dbReference type="Gene3D" id="3.30.70.1620">
    <property type="match status" value="1"/>
</dbReference>
<dbReference type="InterPro" id="IPR036277">
    <property type="entry name" value="SMC_hinge_sf"/>
</dbReference>
<evidence type="ECO:0000256" key="2">
    <source>
        <dbReference type="ARBA" id="ARBA00006005"/>
    </source>
</evidence>
<dbReference type="EMBL" id="HBUF01570535">
    <property type="protein sequence ID" value="CAG6766334.1"/>
    <property type="molecule type" value="Transcribed_RNA"/>
</dbReference>
<feature type="compositionally biased region" description="Acidic residues" evidence="8">
    <location>
        <begin position="1635"/>
        <end position="1663"/>
    </location>
</feature>
<feature type="compositionally biased region" description="Polar residues" evidence="8">
    <location>
        <begin position="1305"/>
        <end position="1324"/>
    </location>
</feature>
<feature type="compositionally biased region" description="Basic and acidic residues" evidence="8">
    <location>
        <begin position="1402"/>
        <end position="1417"/>
    </location>
</feature>
<dbReference type="PANTHER" id="PTHR18937:SF172">
    <property type="entry name" value="STRUCTURAL MAINTENANCE OF CHROMOSOMES PROTEIN"/>
    <property type="match status" value="1"/>
</dbReference>
<protein>
    <submittedName>
        <fullName evidence="10">Structural maintenance of chromosomes protein 4</fullName>
    </submittedName>
</protein>
<feature type="compositionally biased region" description="Basic and acidic residues" evidence="8">
    <location>
        <begin position="1579"/>
        <end position="1597"/>
    </location>
</feature>
<feature type="compositionally biased region" description="Acidic residues" evidence="8">
    <location>
        <begin position="1598"/>
        <end position="1614"/>
    </location>
</feature>
<evidence type="ECO:0000259" key="9">
    <source>
        <dbReference type="SMART" id="SM00968"/>
    </source>
</evidence>
<evidence type="ECO:0000256" key="1">
    <source>
        <dbReference type="ARBA" id="ARBA00004123"/>
    </source>
</evidence>
<dbReference type="SMART" id="SM00968">
    <property type="entry name" value="SMC_hinge"/>
    <property type="match status" value="1"/>
</dbReference>
<feature type="compositionally biased region" description="Low complexity" evidence="8">
    <location>
        <begin position="1691"/>
        <end position="1706"/>
    </location>
</feature>
<feature type="coiled-coil region" evidence="7">
    <location>
        <begin position="327"/>
        <end position="575"/>
    </location>
</feature>
<name>A0A8D9EVA8_9HEMI</name>